<reference evidence="4" key="1">
    <citation type="submission" date="2016-10" db="EMBL/GenBank/DDBJ databases">
        <authorList>
            <person name="Varghese N."/>
            <person name="Submissions S."/>
        </authorList>
    </citation>
    <scope>NUCLEOTIDE SEQUENCE [LARGE SCALE GENOMIC DNA]</scope>
    <source>
        <strain evidence="4">DSM 100420</strain>
    </source>
</reference>
<dbReference type="EMBL" id="FNPX01000015">
    <property type="protein sequence ID" value="SDZ46743.1"/>
    <property type="molecule type" value="Genomic_DNA"/>
</dbReference>
<dbReference type="CDD" id="cd00118">
    <property type="entry name" value="LysM"/>
    <property type="match status" value="1"/>
</dbReference>
<keyword evidence="4" id="KW-1185">Reference proteome</keyword>
<dbReference type="Pfam" id="PF01476">
    <property type="entry name" value="LysM"/>
    <property type="match status" value="1"/>
</dbReference>
<dbReference type="InterPro" id="IPR018392">
    <property type="entry name" value="LysM"/>
</dbReference>
<sequence>MLNGSGAGRTITLVGGLALLGLAGFLLLQQRDARLVPVVVPADEREQTAEATETTSIGSDVTNPAAQVTDVTPPQTVEVPTAPVMGRPNLDVVRIDEVGSAVVAGRGSGGAYVILRLDGEEVATARIDESGNFVSLFDLGTVDTPRILTVETRDADGNISRSDESIIVAPTFPLAPTVARAPEVSDGSQSQEPADETATARLPPESAQAPPTSTEAEPTAAPVVANSGATSTTAAPPRLFRSGPDGVSVIARAAPTPETTQDIGIDAISYDETGAVSLAGTGNRDSELRIYLDNKPIQLARVGQGGTWSSPLPNVDSGLYTLRIDALAPDGTVQSRIETPFQRTAPEVAAASRRDGVTAITVQPGYTLWAISEGYFGEGIQYVQIFEENRRQIRDPDLIFPGQVFDLPQVE</sequence>
<dbReference type="InterPro" id="IPR036779">
    <property type="entry name" value="LysM_dom_sf"/>
</dbReference>
<gene>
    <name evidence="3" type="ORF">SAMN05444004_11594</name>
</gene>
<evidence type="ECO:0000256" key="1">
    <source>
        <dbReference type="SAM" id="MobiDB-lite"/>
    </source>
</evidence>
<feature type="region of interest" description="Disordered" evidence="1">
    <location>
        <begin position="45"/>
        <end position="67"/>
    </location>
</feature>
<evidence type="ECO:0000259" key="2">
    <source>
        <dbReference type="PROSITE" id="PS51782"/>
    </source>
</evidence>
<feature type="domain" description="LysM" evidence="2">
    <location>
        <begin position="358"/>
        <end position="407"/>
    </location>
</feature>
<dbReference type="PANTHER" id="PTHR34700:SF4">
    <property type="entry name" value="PHAGE-LIKE ELEMENT PBSX PROTEIN XKDP"/>
    <property type="match status" value="1"/>
</dbReference>
<organism evidence="3 4">
    <name type="scientific">Jannaschia faecimaris</name>
    <dbReference type="NCBI Taxonomy" id="1244108"/>
    <lineage>
        <taxon>Bacteria</taxon>
        <taxon>Pseudomonadati</taxon>
        <taxon>Pseudomonadota</taxon>
        <taxon>Alphaproteobacteria</taxon>
        <taxon>Rhodobacterales</taxon>
        <taxon>Roseobacteraceae</taxon>
        <taxon>Jannaschia</taxon>
    </lineage>
</organism>
<dbReference type="AlphaFoldDB" id="A0A1H3T8T9"/>
<dbReference type="InterPro" id="IPR052196">
    <property type="entry name" value="Bact_Kbp"/>
</dbReference>
<dbReference type="OrthoDB" id="370541at2"/>
<feature type="region of interest" description="Disordered" evidence="1">
    <location>
        <begin position="180"/>
        <end position="220"/>
    </location>
</feature>
<dbReference type="PANTHER" id="PTHR34700">
    <property type="entry name" value="POTASSIUM BINDING PROTEIN KBP"/>
    <property type="match status" value="1"/>
</dbReference>
<dbReference type="RefSeq" id="WP_092647255.1">
    <property type="nucleotide sequence ID" value="NZ_FNPX01000015.1"/>
</dbReference>
<protein>
    <submittedName>
        <fullName evidence="3">Nucleoid-associated protein YgaU, contains BON and LysM domains</fullName>
    </submittedName>
</protein>
<evidence type="ECO:0000313" key="3">
    <source>
        <dbReference type="EMBL" id="SDZ46743.1"/>
    </source>
</evidence>
<evidence type="ECO:0000313" key="4">
    <source>
        <dbReference type="Proteomes" id="UP000198914"/>
    </source>
</evidence>
<feature type="compositionally biased region" description="Polar residues" evidence="1">
    <location>
        <begin position="56"/>
        <end position="67"/>
    </location>
</feature>
<dbReference type="Gene3D" id="3.10.350.10">
    <property type="entry name" value="LysM domain"/>
    <property type="match status" value="1"/>
</dbReference>
<proteinExistence type="predicted"/>
<dbReference type="PROSITE" id="PS51782">
    <property type="entry name" value="LYSM"/>
    <property type="match status" value="1"/>
</dbReference>
<accession>A0A1H3T8T9</accession>
<dbReference type="STRING" id="1244108.SAMN05444004_11594"/>
<dbReference type="Proteomes" id="UP000198914">
    <property type="component" value="Unassembled WGS sequence"/>
</dbReference>
<name>A0A1H3T8T9_9RHOB</name>